<evidence type="ECO:0000256" key="8">
    <source>
        <dbReference type="ARBA" id="ARBA00023242"/>
    </source>
</evidence>
<keyword evidence="8 10" id="KW-0539">Nucleus</keyword>
<dbReference type="OrthoDB" id="526653at2759"/>
<comment type="subunit">
    <text evidence="3 10">Component of the Mediator complex.</text>
</comment>
<evidence type="ECO:0000256" key="10">
    <source>
        <dbReference type="RuleBase" id="RU366036"/>
    </source>
</evidence>
<organism evidence="13 14">
    <name type="scientific">Delitschia confertaspora ATCC 74209</name>
    <dbReference type="NCBI Taxonomy" id="1513339"/>
    <lineage>
        <taxon>Eukaryota</taxon>
        <taxon>Fungi</taxon>
        <taxon>Dikarya</taxon>
        <taxon>Ascomycota</taxon>
        <taxon>Pezizomycotina</taxon>
        <taxon>Dothideomycetes</taxon>
        <taxon>Pleosporomycetidae</taxon>
        <taxon>Pleosporales</taxon>
        <taxon>Delitschiaceae</taxon>
        <taxon>Delitschia</taxon>
    </lineage>
</organism>
<accession>A0A9P4JHC1</accession>
<dbReference type="SUPFAM" id="SSF140718">
    <property type="entry name" value="Mediator hinge subcomplex-like"/>
    <property type="match status" value="1"/>
</dbReference>
<dbReference type="Proteomes" id="UP000799536">
    <property type="component" value="Unassembled WGS sequence"/>
</dbReference>
<evidence type="ECO:0000256" key="7">
    <source>
        <dbReference type="ARBA" id="ARBA00023163"/>
    </source>
</evidence>
<comment type="caution">
    <text evidence="13">The sequence shown here is derived from an EMBL/GenBank/DDBJ whole genome shotgun (WGS) entry which is preliminary data.</text>
</comment>
<dbReference type="GO" id="GO:0003712">
    <property type="term" value="F:transcription coregulator activity"/>
    <property type="evidence" value="ECO:0007669"/>
    <property type="project" value="TreeGrafter"/>
</dbReference>
<dbReference type="Gene3D" id="6.10.280.10">
    <property type="entry name" value="Mediator complex, subunit Med21"/>
    <property type="match status" value="1"/>
</dbReference>
<evidence type="ECO:0000256" key="11">
    <source>
        <dbReference type="SAM" id="Coils"/>
    </source>
</evidence>
<feature type="compositionally biased region" description="Polar residues" evidence="12">
    <location>
        <begin position="48"/>
        <end position="73"/>
    </location>
</feature>
<dbReference type="Pfam" id="PF11221">
    <property type="entry name" value="Med21"/>
    <property type="match status" value="1"/>
</dbReference>
<evidence type="ECO:0000256" key="3">
    <source>
        <dbReference type="ARBA" id="ARBA00011837"/>
    </source>
</evidence>
<evidence type="ECO:0000256" key="2">
    <source>
        <dbReference type="ARBA" id="ARBA00005770"/>
    </source>
</evidence>
<keyword evidence="5 10" id="KW-0805">Transcription regulation</keyword>
<comment type="function">
    <text evidence="9 10">Component of the Mediator complex, a coactivator involved in the regulated transcription of nearly all RNA polymerase II-dependent genes. Mediator functions as a bridge to convey information from gene-specific regulatory proteins to the basal RNA polymerase II transcription machinery. Mediator is recruited to promoters by direct interactions with regulatory proteins and serves as a scaffold for the assembly of a functional preinitiation complex with RNA polymerase II and the general transcription factors.</text>
</comment>
<sequence length="166" mass="18428">MADILTQVQDCLDQLLNQMHATLYYTNTSCPPSAIEGQPSLGTSITQQTQDLTQNSSTQRASEAAANTQTTDPSLPEIPHPAPPEEFIRTLHELSRDLVLKEQQIELLISRLPGIGISEKEQIARMQGLERELEAIEEEREEAVREKEELVKVLEGKILGVGALGW</sequence>
<evidence type="ECO:0000256" key="5">
    <source>
        <dbReference type="ARBA" id="ARBA00023015"/>
    </source>
</evidence>
<dbReference type="AlphaFoldDB" id="A0A9P4JHC1"/>
<evidence type="ECO:0000313" key="13">
    <source>
        <dbReference type="EMBL" id="KAF2199426.1"/>
    </source>
</evidence>
<evidence type="ECO:0000256" key="9">
    <source>
        <dbReference type="ARBA" id="ARBA00025687"/>
    </source>
</evidence>
<keyword evidence="6 10" id="KW-0010">Activator</keyword>
<dbReference type="PANTHER" id="PTHR13381">
    <property type="entry name" value="RNA POLYMERASE II HOLOENZYME COMPONENT SRB7"/>
    <property type="match status" value="1"/>
</dbReference>
<feature type="coiled-coil region" evidence="11">
    <location>
        <begin position="119"/>
        <end position="153"/>
    </location>
</feature>
<name>A0A9P4JHC1_9PLEO</name>
<keyword evidence="14" id="KW-1185">Reference proteome</keyword>
<comment type="similarity">
    <text evidence="2 10">Belongs to the Mediator complex subunit 21 family.</text>
</comment>
<keyword evidence="11" id="KW-0175">Coiled coil</keyword>
<evidence type="ECO:0000256" key="12">
    <source>
        <dbReference type="SAM" id="MobiDB-lite"/>
    </source>
</evidence>
<dbReference type="InterPro" id="IPR037212">
    <property type="entry name" value="Med7/Med21-like"/>
</dbReference>
<keyword evidence="7 10" id="KW-0804">Transcription</keyword>
<evidence type="ECO:0000313" key="14">
    <source>
        <dbReference type="Proteomes" id="UP000799536"/>
    </source>
</evidence>
<dbReference type="EMBL" id="ML994076">
    <property type="protein sequence ID" value="KAF2199426.1"/>
    <property type="molecule type" value="Genomic_DNA"/>
</dbReference>
<dbReference type="GO" id="GO:0016592">
    <property type="term" value="C:mediator complex"/>
    <property type="evidence" value="ECO:0007669"/>
    <property type="project" value="UniProtKB-UniRule"/>
</dbReference>
<evidence type="ECO:0000256" key="1">
    <source>
        <dbReference type="ARBA" id="ARBA00004123"/>
    </source>
</evidence>
<gene>
    <name evidence="13" type="ORF">GQ43DRAFT_420273</name>
</gene>
<evidence type="ECO:0000256" key="4">
    <source>
        <dbReference type="ARBA" id="ARBA00019691"/>
    </source>
</evidence>
<proteinExistence type="inferred from homology"/>
<dbReference type="GO" id="GO:0006357">
    <property type="term" value="P:regulation of transcription by RNA polymerase II"/>
    <property type="evidence" value="ECO:0007669"/>
    <property type="project" value="TreeGrafter"/>
</dbReference>
<comment type="subcellular location">
    <subcellularLocation>
        <location evidence="1 10">Nucleus</location>
    </subcellularLocation>
</comment>
<protein>
    <recommendedName>
        <fullName evidence="4 10">Mediator of RNA polymerase II transcription subunit 21</fullName>
    </recommendedName>
</protein>
<reference evidence="13" key="1">
    <citation type="journal article" date="2020" name="Stud. Mycol.">
        <title>101 Dothideomycetes genomes: a test case for predicting lifestyles and emergence of pathogens.</title>
        <authorList>
            <person name="Haridas S."/>
            <person name="Albert R."/>
            <person name="Binder M."/>
            <person name="Bloem J."/>
            <person name="Labutti K."/>
            <person name="Salamov A."/>
            <person name="Andreopoulos B."/>
            <person name="Baker S."/>
            <person name="Barry K."/>
            <person name="Bills G."/>
            <person name="Bluhm B."/>
            <person name="Cannon C."/>
            <person name="Castanera R."/>
            <person name="Culley D."/>
            <person name="Daum C."/>
            <person name="Ezra D."/>
            <person name="Gonzalez J."/>
            <person name="Henrissat B."/>
            <person name="Kuo A."/>
            <person name="Liang C."/>
            <person name="Lipzen A."/>
            <person name="Lutzoni F."/>
            <person name="Magnuson J."/>
            <person name="Mondo S."/>
            <person name="Nolan M."/>
            <person name="Ohm R."/>
            <person name="Pangilinan J."/>
            <person name="Park H.-J."/>
            <person name="Ramirez L."/>
            <person name="Alfaro M."/>
            <person name="Sun H."/>
            <person name="Tritt A."/>
            <person name="Yoshinaga Y."/>
            <person name="Zwiers L.-H."/>
            <person name="Turgeon B."/>
            <person name="Goodwin S."/>
            <person name="Spatafora J."/>
            <person name="Crous P."/>
            <person name="Grigoriev I."/>
        </authorList>
    </citation>
    <scope>NUCLEOTIDE SEQUENCE</scope>
    <source>
        <strain evidence="13">ATCC 74209</strain>
    </source>
</reference>
<dbReference type="PANTHER" id="PTHR13381:SF0">
    <property type="entry name" value="MEDIATOR OF RNA POLYMERASE II TRANSCRIPTION SUBUNIT 21"/>
    <property type="match status" value="1"/>
</dbReference>
<dbReference type="InterPro" id="IPR021384">
    <property type="entry name" value="Mediator_Med21"/>
</dbReference>
<feature type="region of interest" description="Disordered" evidence="12">
    <location>
        <begin position="48"/>
        <end position="84"/>
    </location>
</feature>
<evidence type="ECO:0000256" key="6">
    <source>
        <dbReference type="ARBA" id="ARBA00023159"/>
    </source>
</evidence>